<evidence type="ECO:0000259" key="4">
    <source>
        <dbReference type="PROSITE" id="PS50905"/>
    </source>
</evidence>
<dbReference type="Pfam" id="PF21349">
    <property type="entry name" value="RUBY_RBDX"/>
    <property type="match status" value="1"/>
</dbReference>
<evidence type="ECO:0000313" key="6">
    <source>
        <dbReference type="Proteomes" id="UP000722750"/>
    </source>
</evidence>
<dbReference type="GO" id="GO:0016491">
    <property type="term" value="F:oxidoreductase activity"/>
    <property type="evidence" value="ECO:0007669"/>
    <property type="project" value="InterPro"/>
</dbReference>
<protein>
    <submittedName>
        <fullName evidence="5">Nigerythrin</fullName>
    </submittedName>
</protein>
<dbReference type="InterPro" id="IPR012347">
    <property type="entry name" value="Ferritin-like"/>
</dbReference>
<dbReference type="InterPro" id="IPR024934">
    <property type="entry name" value="Rubredoxin-like_dom"/>
</dbReference>
<feature type="domain" description="Rubredoxin-like" evidence="3">
    <location>
        <begin position="129"/>
        <end position="162"/>
    </location>
</feature>
<evidence type="ECO:0000259" key="3">
    <source>
        <dbReference type="PROSITE" id="PS50903"/>
    </source>
</evidence>
<name>A0A941W3M9_9BACT</name>
<dbReference type="SUPFAM" id="SSF57802">
    <property type="entry name" value="Rubredoxin-like"/>
    <property type="match status" value="1"/>
</dbReference>
<accession>A0A941W3M9</accession>
<dbReference type="PROSITE" id="PS50905">
    <property type="entry name" value="FERRITIN_LIKE"/>
    <property type="match status" value="1"/>
</dbReference>
<dbReference type="InterPro" id="IPR003251">
    <property type="entry name" value="Rr_diiron-bd_dom"/>
</dbReference>
<dbReference type="SUPFAM" id="SSF47240">
    <property type="entry name" value="Ferritin-like"/>
    <property type="match status" value="1"/>
</dbReference>
<keyword evidence="1" id="KW-0813">Transport</keyword>
<evidence type="ECO:0000256" key="1">
    <source>
        <dbReference type="ARBA" id="ARBA00022448"/>
    </source>
</evidence>
<dbReference type="InterPro" id="IPR009078">
    <property type="entry name" value="Ferritin-like_SF"/>
</dbReference>
<evidence type="ECO:0000256" key="2">
    <source>
        <dbReference type="ARBA" id="ARBA00022982"/>
    </source>
</evidence>
<evidence type="ECO:0000313" key="5">
    <source>
        <dbReference type="EMBL" id="MBS1258648.1"/>
    </source>
</evidence>
<dbReference type="EMBL" id="JAANXD010000073">
    <property type="protein sequence ID" value="MBS1258648.1"/>
    <property type="molecule type" value="Genomic_DNA"/>
</dbReference>
<dbReference type="InterPro" id="IPR048574">
    <property type="entry name" value="RUBY_RBDX"/>
</dbReference>
<dbReference type="AlphaFoldDB" id="A0A941W3M9"/>
<dbReference type="Gene3D" id="2.20.28.10">
    <property type="match status" value="1"/>
</dbReference>
<proteinExistence type="predicted"/>
<dbReference type="CDD" id="cd01041">
    <property type="entry name" value="Rubrerythrin"/>
    <property type="match status" value="1"/>
</dbReference>
<keyword evidence="2" id="KW-0249">Electron transport</keyword>
<dbReference type="InterPro" id="IPR009040">
    <property type="entry name" value="Ferritin-like_diiron"/>
</dbReference>
<dbReference type="PANTHER" id="PTHR33746">
    <property type="entry name" value="RUBRERYTHRIN"/>
    <property type="match status" value="1"/>
</dbReference>
<organism evidence="5 6">
    <name type="scientific">Candidatus Scalindua arabica</name>
    <dbReference type="NCBI Taxonomy" id="1127984"/>
    <lineage>
        <taxon>Bacteria</taxon>
        <taxon>Pseudomonadati</taxon>
        <taxon>Planctomycetota</taxon>
        <taxon>Candidatus Brocadiia</taxon>
        <taxon>Candidatus Brocadiales</taxon>
        <taxon>Candidatus Scalinduaceae</taxon>
        <taxon>Candidatus Scalindua</taxon>
    </lineage>
</organism>
<dbReference type="Pfam" id="PF02915">
    <property type="entry name" value="Rubrerythrin"/>
    <property type="match status" value="1"/>
</dbReference>
<dbReference type="GO" id="GO:0005506">
    <property type="term" value="F:iron ion binding"/>
    <property type="evidence" value="ECO:0007669"/>
    <property type="project" value="InterPro"/>
</dbReference>
<dbReference type="Gene3D" id="1.20.1260.10">
    <property type="match status" value="1"/>
</dbReference>
<dbReference type="PROSITE" id="PS50903">
    <property type="entry name" value="RUBREDOXIN_LIKE"/>
    <property type="match status" value="1"/>
</dbReference>
<dbReference type="InterPro" id="IPR052753">
    <property type="entry name" value="Rbr2/Nigerythrin"/>
</dbReference>
<reference evidence="5" key="1">
    <citation type="journal article" date="2021" name="ISME J.">
        <title>Fine-scale metabolic discontinuity in a stratified prokaryote microbiome of a Red Sea deep halocline.</title>
        <authorList>
            <person name="Michoud G."/>
            <person name="Ngugi D.K."/>
            <person name="Barozzi A."/>
            <person name="Merlino G."/>
            <person name="Calleja M.L."/>
            <person name="Delgado-Huertas A."/>
            <person name="Moran X.A.G."/>
            <person name="Daffonchio D."/>
        </authorList>
    </citation>
    <scope>NUCLEOTIDE SEQUENCE</scope>
    <source>
        <strain evidence="5">SuakinDeep_MAG55_1</strain>
    </source>
</reference>
<dbReference type="Proteomes" id="UP000722750">
    <property type="component" value="Unassembled WGS sequence"/>
</dbReference>
<sequence length="163" mass="18072">MSTMDNLKDAFAGESQANRKYLAFAKKADEEGFEQAAKLFRAAAAAETVHAHSHLKVMGGINSTKENLQEAIEGETHEYTKMYPEMIMEAEKEGESKAVRSFDLANKVESIHASLYQKALDHLDNNESVDYYVCQICGNTVENSAPDKCHICGAPESMFTKID</sequence>
<feature type="domain" description="Ferritin-like diiron" evidence="4">
    <location>
        <begin position="1"/>
        <end position="127"/>
    </location>
</feature>
<comment type="caution">
    <text evidence="5">The sequence shown here is derived from an EMBL/GenBank/DDBJ whole genome shotgun (WGS) entry which is preliminary data.</text>
</comment>
<gene>
    <name evidence="5" type="ORF">MAG551_01709</name>
</gene>
<dbReference type="PANTHER" id="PTHR33746:SF4">
    <property type="entry name" value="RUBRERYTHRIN"/>
    <property type="match status" value="1"/>
</dbReference>